<feature type="signal peptide" evidence="2">
    <location>
        <begin position="1"/>
        <end position="17"/>
    </location>
</feature>
<evidence type="ECO:0000256" key="2">
    <source>
        <dbReference type="SAM" id="SignalP"/>
    </source>
</evidence>
<dbReference type="InterPro" id="IPR031748">
    <property type="entry name" value="Frey"/>
</dbReference>
<keyword evidence="3" id="KW-1185">Reference proteome</keyword>
<sequence length="113" mass="12278">MLHWLLLLALLLGAALPQPVHQRVSYSVPEDFSAPLELPQKHFGLVDAAVSSYCKRLTLPLQLKVTPDGCDGKLCHGHKEEMLSPQPAAGKGRSMLLPPPTAHTQGTQQVLLQ</sequence>
<dbReference type="GeneID" id="114003300"/>
<gene>
    <name evidence="4" type="primary">CUNH11orf94</name>
</gene>
<dbReference type="RefSeq" id="XP_039244969.1">
    <property type="nucleotide sequence ID" value="XM_039389035.1"/>
</dbReference>
<feature type="compositionally biased region" description="Polar residues" evidence="1">
    <location>
        <begin position="102"/>
        <end position="113"/>
    </location>
</feature>
<proteinExistence type="predicted"/>
<evidence type="ECO:0000313" key="4">
    <source>
        <dbReference type="RefSeq" id="XP_039244969.1"/>
    </source>
</evidence>
<feature type="chain" id="PRO_5030723527" evidence="2">
    <location>
        <begin position="18"/>
        <end position="113"/>
    </location>
</feature>
<feature type="region of interest" description="Disordered" evidence="1">
    <location>
        <begin position="83"/>
        <end position="113"/>
    </location>
</feature>
<dbReference type="Proteomes" id="UP000504627">
    <property type="component" value="Unplaced"/>
</dbReference>
<keyword evidence="2" id="KW-0732">Signal</keyword>
<reference evidence="4" key="1">
    <citation type="submission" date="2025-08" db="UniProtKB">
        <authorList>
            <consortium name="RefSeq"/>
        </authorList>
    </citation>
    <scope>IDENTIFICATION</scope>
    <source>
        <tissue evidence="4">Muscle</tissue>
    </source>
</reference>
<dbReference type="CTD" id="143678"/>
<name>A0A7R5L521_9PASS</name>
<accession>A0A7R5L521</accession>
<evidence type="ECO:0000256" key="1">
    <source>
        <dbReference type="SAM" id="MobiDB-lite"/>
    </source>
</evidence>
<evidence type="ECO:0000313" key="3">
    <source>
        <dbReference type="Proteomes" id="UP000504627"/>
    </source>
</evidence>
<dbReference type="Pfam" id="PF15878">
    <property type="entry name" value="Frey"/>
    <property type="match status" value="1"/>
</dbReference>
<organism evidence="3 4">
    <name type="scientific">Pipra filicauda</name>
    <name type="common">Wire-tailed manakin</name>
    <dbReference type="NCBI Taxonomy" id="649802"/>
    <lineage>
        <taxon>Eukaryota</taxon>
        <taxon>Metazoa</taxon>
        <taxon>Chordata</taxon>
        <taxon>Craniata</taxon>
        <taxon>Vertebrata</taxon>
        <taxon>Euteleostomi</taxon>
        <taxon>Archelosauria</taxon>
        <taxon>Archosauria</taxon>
        <taxon>Dinosauria</taxon>
        <taxon>Saurischia</taxon>
        <taxon>Theropoda</taxon>
        <taxon>Coelurosauria</taxon>
        <taxon>Aves</taxon>
        <taxon>Neognathae</taxon>
        <taxon>Neoaves</taxon>
        <taxon>Telluraves</taxon>
        <taxon>Australaves</taxon>
        <taxon>Passeriformes</taxon>
        <taxon>Pipridae</taxon>
        <taxon>Pipra</taxon>
    </lineage>
</organism>
<dbReference type="InParanoid" id="A0A7R5L521"/>
<dbReference type="AlphaFoldDB" id="A0A7R5L521"/>
<protein>
    <submittedName>
        <fullName evidence="4">Uncharacterized protein C11orf94 homolog isoform X1</fullName>
    </submittedName>
</protein>